<feature type="domain" description="ORC1/DEAH AAA+ ATPase" evidence="1">
    <location>
        <begin position="31"/>
        <end position="154"/>
    </location>
</feature>
<keyword evidence="2" id="KW-0067">ATP-binding</keyword>
<dbReference type="PANTHER" id="PTHR35894:SF5">
    <property type="entry name" value="MU-LIKE PROPHAGE FLUMU DNA TRANSPOSITION PROTEIN B"/>
    <property type="match status" value="1"/>
</dbReference>
<dbReference type="InterPro" id="IPR027417">
    <property type="entry name" value="P-loop_NTPase"/>
</dbReference>
<dbReference type="Proteomes" id="UP000286594">
    <property type="component" value="Unassembled WGS sequence"/>
</dbReference>
<sequence length="257" mass="28709">MRPTFVETSNVREFYGALKKVNERGAQEACLVVVDGKPGLGKTTTINRWTTQTGSIYLRAQKGWDYSWFIQELLAELSVDPKSIRGKRDRFARALQELQDRAERAMLLDRTFGLVIDECDLVSSRGEIMEAIRGISDLKFLPTILVGMGTLRDNLRRFPQIESRAPNKVSFLPATIEDARALIAGRCEVPVADDLVQYVWKASRGFNREILDAIAHIERFGMRADVGETGVTVSDMAGQPIMTDRTTGKEIIVTGAL</sequence>
<evidence type="ECO:0000259" key="1">
    <source>
        <dbReference type="Pfam" id="PF13401"/>
    </source>
</evidence>
<evidence type="ECO:0000313" key="3">
    <source>
        <dbReference type="Proteomes" id="UP000286594"/>
    </source>
</evidence>
<protein>
    <submittedName>
        <fullName evidence="2">ATP-binding protein</fullName>
    </submittedName>
</protein>
<organism evidence="2 3">
    <name type="scientific">Paenirhodobacter ferrireducens</name>
    <dbReference type="NCBI Taxonomy" id="1215032"/>
    <lineage>
        <taxon>Bacteria</taxon>
        <taxon>Pseudomonadati</taxon>
        <taxon>Pseudomonadota</taxon>
        <taxon>Alphaproteobacteria</taxon>
        <taxon>Rhodobacterales</taxon>
        <taxon>Rhodobacter group</taxon>
        <taxon>Paenirhodobacter</taxon>
    </lineage>
</organism>
<dbReference type="Gene3D" id="3.40.50.300">
    <property type="entry name" value="P-loop containing nucleotide triphosphate hydrolases"/>
    <property type="match status" value="1"/>
</dbReference>
<dbReference type="InterPro" id="IPR052026">
    <property type="entry name" value="ExeA_AAA_ATPase_DNA-bind"/>
</dbReference>
<proteinExistence type="predicted"/>
<dbReference type="EMBL" id="SAVB01000006">
    <property type="protein sequence ID" value="RWR50625.1"/>
    <property type="molecule type" value="Genomic_DNA"/>
</dbReference>
<name>A0A443LN88_9RHOB</name>
<keyword evidence="2" id="KW-0547">Nucleotide-binding</keyword>
<evidence type="ECO:0000313" key="2">
    <source>
        <dbReference type="EMBL" id="RWR50625.1"/>
    </source>
</evidence>
<reference evidence="2 3" key="1">
    <citation type="submission" date="2019-01" db="EMBL/GenBank/DDBJ databases">
        <title>Sinorhodobacter populi sp. nov. isolated from the symptomatic bark tissue of Populus euramericana canker.</title>
        <authorList>
            <person name="Xu G."/>
        </authorList>
    </citation>
    <scope>NUCLEOTIDE SEQUENCE [LARGE SCALE GENOMIC DNA]</scope>
    <source>
        <strain evidence="2 3">CCTCC AB2012026</strain>
    </source>
</reference>
<dbReference type="OrthoDB" id="9797061at2"/>
<keyword evidence="3" id="KW-1185">Reference proteome</keyword>
<dbReference type="AlphaFoldDB" id="A0A443LN88"/>
<dbReference type="RefSeq" id="WP_128148183.1">
    <property type="nucleotide sequence ID" value="NZ_SAVB01000006.1"/>
</dbReference>
<dbReference type="InterPro" id="IPR049945">
    <property type="entry name" value="AAA_22"/>
</dbReference>
<dbReference type="Pfam" id="PF13401">
    <property type="entry name" value="AAA_22"/>
    <property type="match status" value="1"/>
</dbReference>
<gene>
    <name evidence="2" type="ORF">EOW65_06645</name>
</gene>
<accession>A0A443LN88</accession>
<comment type="caution">
    <text evidence="2">The sequence shown here is derived from an EMBL/GenBank/DDBJ whole genome shotgun (WGS) entry which is preliminary data.</text>
</comment>
<dbReference type="GO" id="GO:0016887">
    <property type="term" value="F:ATP hydrolysis activity"/>
    <property type="evidence" value="ECO:0007669"/>
    <property type="project" value="InterPro"/>
</dbReference>
<dbReference type="GO" id="GO:0005524">
    <property type="term" value="F:ATP binding"/>
    <property type="evidence" value="ECO:0007669"/>
    <property type="project" value="UniProtKB-KW"/>
</dbReference>
<dbReference type="SUPFAM" id="SSF52540">
    <property type="entry name" value="P-loop containing nucleoside triphosphate hydrolases"/>
    <property type="match status" value="1"/>
</dbReference>
<dbReference type="PANTHER" id="PTHR35894">
    <property type="entry name" value="GENERAL SECRETION PATHWAY PROTEIN A-RELATED"/>
    <property type="match status" value="1"/>
</dbReference>